<protein>
    <submittedName>
        <fullName evidence="1">Uncharacterized protein</fullName>
    </submittedName>
</protein>
<organism evidence="1 2">
    <name type="scientific">Mucilaginibacter sabulilitoris</name>
    <dbReference type="NCBI Taxonomy" id="1173583"/>
    <lineage>
        <taxon>Bacteria</taxon>
        <taxon>Pseudomonadati</taxon>
        <taxon>Bacteroidota</taxon>
        <taxon>Sphingobacteriia</taxon>
        <taxon>Sphingobacteriales</taxon>
        <taxon>Sphingobacteriaceae</taxon>
        <taxon>Mucilaginibacter</taxon>
    </lineage>
</organism>
<dbReference type="Proteomes" id="UP001324380">
    <property type="component" value="Chromosome"/>
</dbReference>
<accession>A0ABZ0TZG9</accession>
<dbReference type="RefSeq" id="WP_321566006.1">
    <property type="nucleotide sequence ID" value="NZ_CP139558.1"/>
</dbReference>
<evidence type="ECO:0000313" key="1">
    <source>
        <dbReference type="EMBL" id="WPU96920.1"/>
    </source>
</evidence>
<name>A0ABZ0TZG9_9SPHI</name>
<sequence length="114" mass="13121">METIEDYNVDWNEVIKQAFFDSWSNNSPVDVTNYAYKISSHFNLDLITKKLQITIMNSNDKAGEIKYHTNRLQILVDAFVLALLSVSDDGKMLTAHNIELAKNTLQDKEKCSYE</sequence>
<evidence type="ECO:0000313" key="2">
    <source>
        <dbReference type="Proteomes" id="UP001324380"/>
    </source>
</evidence>
<keyword evidence="2" id="KW-1185">Reference proteome</keyword>
<reference evidence="1 2" key="1">
    <citation type="submission" date="2023-11" db="EMBL/GenBank/DDBJ databases">
        <title>Analysis of the Genomes of Mucilaginibacter gossypii cycad 4 and M. sabulilitoris SNA2: microbes with the potential for plant growth promotion.</title>
        <authorList>
            <person name="Hirsch A.M."/>
            <person name="Humm E."/>
            <person name="Rubbi M."/>
            <person name="Del Vecchio G."/>
            <person name="Ha S.M."/>
            <person name="Pellegrini M."/>
            <person name="Gunsalus R.P."/>
        </authorList>
    </citation>
    <scope>NUCLEOTIDE SEQUENCE [LARGE SCALE GENOMIC DNA]</scope>
    <source>
        <strain evidence="1 2">SNA2</strain>
    </source>
</reference>
<proteinExistence type="predicted"/>
<gene>
    <name evidence="1" type="ORF">SNE25_15470</name>
</gene>
<dbReference type="EMBL" id="CP139558">
    <property type="protein sequence ID" value="WPU96920.1"/>
    <property type="molecule type" value="Genomic_DNA"/>
</dbReference>